<evidence type="ECO:0000313" key="3">
    <source>
        <dbReference type="EMBL" id="CAL4802145.1"/>
    </source>
</evidence>
<dbReference type="EMBL" id="CAMXCT030006502">
    <property type="protein sequence ID" value="CAL4802145.1"/>
    <property type="molecule type" value="Genomic_DNA"/>
</dbReference>
<dbReference type="EMBL" id="CAMXCT010006502">
    <property type="protein sequence ID" value="CAI4014833.1"/>
    <property type="molecule type" value="Genomic_DNA"/>
</dbReference>
<sequence length="112" mass="11884">MPDRPHWSGHGSGECGTANCPTGEADDTHPIFWPRFGHGTSLGCLGHPLPQCLASQRGGEPCAGLQRLFPAQRSLGAAAGPSQCCRPRLGTEQSQCRRGLLRLARGCSPMCF</sequence>
<feature type="non-terminal residue" evidence="2">
    <location>
        <position position="1"/>
    </location>
</feature>
<gene>
    <name evidence="2" type="ORF">C1SCF055_LOCUS39702</name>
</gene>
<accession>A0A9P1GIZ5</accession>
<reference evidence="3 4" key="2">
    <citation type="submission" date="2024-05" db="EMBL/GenBank/DDBJ databases">
        <authorList>
            <person name="Chen Y."/>
            <person name="Shah S."/>
            <person name="Dougan E. K."/>
            <person name="Thang M."/>
            <person name="Chan C."/>
        </authorList>
    </citation>
    <scope>NUCLEOTIDE SEQUENCE [LARGE SCALE GENOMIC DNA]</scope>
</reference>
<feature type="region of interest" description="Disordered" evidence="1">
    <location>
        <begin position="1"/>
        <end position="21"/>
    </location>
</feature>
<organism evidence="2">
    <name type="scientific">Cladocopium goreaui</name>
    <dbReference type="NCBI Taxonomy" id="2562237"/>
    <lineage>
        <taxon>Eukaryota</taxon>
        <taxon>Sar</taxon>
        <taxon>Alveolata</taxon>
        <taxon>Dinophyceae</taxon>
        <taxon>Suessiales</taxon>
        <taxon>Symbiodiniaceae</taxon>
        <taxon>Cladocopium</taxon>
    </lineage>
</organism>
<keyword evidence="4" id="KW-1185">Reference proteome</keyword>
<name>A0A9P1GIZ5_9DINO</name>
<dbReference type="AlphaFoldDB" id="A0A9P1GIZ5"/>
<comment type="caution">
    <text evidence="2">The sequence shown here is derived from an EMBL/GenBank/DDBJ whole genome shotgun (WGS) entry which is preliminary data.</text>
</comment>
<reference evidence="2" key="1">
    <citation type="submission" date="2022-10" db="EMBL/GenBank/DDBJ databases">
        <authorList>
            <person name="Chen Y."/>
            <person name="Dougan E. K."/>
            <person name="Chan C."/>
            <person name="Rhodes N."/>
            <person name="Thang M."/>
        </authorList>
    </citation>
    <scope>NUCLEOTIDE SEQUENCE</scope>
</reference>
<evidence type="ECO:0000313" key="2">
    <source>
        <dbReference type="EMBL" id="CAI4014833.1"/>
    </source>
</evidence>
<evidence type="ECO:0000256" key="1">
    <source>
        <dbReference type="SAM" id="MobiDB-lite"/>
    </source>
</evidence>
<dbReference type="Proteomes" id="UP001152797">
    <property type="component" value="Unassembled WGS sequence"/>
</dbReference>
<protein>
    <submittedName>
        <fullName evidence="2">Uncharacterized protein</fullName>
    </submittedName>
</protein>
<evidence type="ECO:0000313" key="4">
    <source>
        <dbReference type="Proteomes" id="UP001152797"/>
    </source>
</evidence>
<proteinExistence type="predicted"/>
<dbReference type="EMBL" id="CAMXCT020006502">
    <property type="protein sequence ID" value="CAL1168208.1"/>
    <property type="molecule type" value="Genomic_DNA"/>
</dbReference>